<reference evidence="3" key="1">
    <citation type="journal article" date="2011" name="Nat. Commun.">
        <title>Effector diversification within compartments of the Leptosphaeria maculans genome affected by Repeat-Induced Point mutations.</title>
        <authorList>
            <person name="Rouxel T."/>
            <person name="Grandaubert J."/>
            <person name="Hane J.K."/>
            <person name="Hoede C."/>
            <person name="van de Wouw A.P."/>
            <person name="Couloux A."/>
            <person name="Dominguez V."/>
            <person name="Anthouard V."/>
            <person name="Bally P."/>
            <person name="Bourras S."/>
            <person name="Cozijnsen A.J."/>
            <person name="Ciuffetti L.M."/>
            <person name="Degrave A."/>
            <person name="Dilmaghani A."/>
            <person name="Duret L."/>
            <person name="Fudal I."/>
            <person name="Goodwin S.B."/>
            <person name="Gout L."/>
            <person name="Glaser N."/>
            <person name="Linglin J."/>
            <person name="Kema G.H.J."/>
            <person name="Lapalu N."/>
            <person name="Lawrence C.B."/>
            <person name="May K."/>
            <person name="Meyer M."/>
            <person name="Ollivier B."/>
            <person name="Poulain J."/>
            <person name="Schoch C.L."/>
            <person name="Simon A."/>
            <person name="Spatafora J.W."/>
            <person name="Stachowiak A."/>
            <person name="Turgeon B.G."/>
            <person name="Tyler B.M."/>
            <person name="Vincent D."/>
            <person name="Weissenbach J."/>
            <person name="Amselem J."/>
            <person name="Quesneville H."/>
            <person name="Oliver R.P."/>
            <person name="Wincker P."/>
            <person name="Balesdent M.-H."/>
            <person name="Howlett B.J."/>
        </authorList>
    </citation>
    <scope>NUCLEOTIDE SEQUENCE [LARGE SCALE GENOMIC DNA]</scope>
    <source>
        <strain evidence="3">JN3 / isolate v23.1.3 / race Av1-4-5-6-7-8</strain>
    </source>
</reference>
<evidence type="ECO:0000256" key="1">
    <source>
        <dbReference type="SAM" id="MobiDB-lite"/>
    </source>
</evidence>
<dbReference type="AlphaFoldDB" id="E5R4U2"/>
<name>E5R4U2_LEPMJ</name>
<keyword evidence="3" id="KW-1185">Reference proteome</keyword>
<feature type="compositionally biased region" description="Basic and acidic residues" evidence="1">
    <location>
        <begin position="83"/>
        <end position="98"/>
    </location>
</feature>
<feature type="region of interest" description="Disordered" evidence="1">
    <location>
        <begin position="65"/>
        <end position="111"/>
    </location>
</feature>
<dbReference type="HOGENOM" id="CLU_1004989_0_0_1"/>
<dbReference type="GeneID" id="13283898"/>
<feature type="region of interest" description="Disordered" evidence="1">
    <location>
        <begin position="158"/>
        <end position="202"/>
    </location>
</feature>
<dbReference type="VEuPathDB" id="FungiDB:LEMA_P049210.1"/>
<dbReference type="EMBL" id="FP929083">
    <property type="protein sequence ID" value="CBX92215.1"/>
    <property type="molecule type" value="Genomic_DNA"/>
</dbReference>
<feature type="compositionally biased region" description="Polar residues" evidence="1">
    <location>
        <begin position="175"/>
        <end position="190"/>
    </location>
</feature>
<evidence type="ECO:0000313" key="3">
    <source>
        <dbReference type="Proteomes" id="UP000002668"/>
    </source>
</evidence>
<gene>
    <name evidence="2" type="ORF">LEMA_P049210.1</name>
</gene>
<accession>E5R4U2</accession>
<organism evidence="3">
    <name type="scientific">Leptosphaeria maculans (strain JN3 / isolate v23.1.3 / race Av1-4-5-6-7-8)</name>
    <name type="common">Blackleg fungus</name>
    <name type="synonym">Phoma lingam</name>
    <dbReference type="NCBI Taxonomy" id="985895"/>
    <lineage>
        <taxon>Eukaryota</taxon>
        <taxon>Fungi</taxon>
        <taxon>Dikarya</taxon>
        <taxon>Ascomycota</taxon>
        <taxon>Pezizomycotina</taxon>
        <taxon>Dothideomycetes</taxon>
        <taxon>Pleosporomycetidae</taxon>
        <taxon>Pleosporales</taxon>
        <taxon>Pleosporineae</taxon>
        <taxon>Leptosphaeriaceae</taxon>
        <taxon>Plenodomus</taxon>
        <taxon>Plenodomus lingam/Leptosphaeria maculans species complex</taxon>
    </lineage>
</organism>
<feature type="region of interest" description="Disordered" evidence="1">
    <location>
        <begin position="132"/>
        <end position="151"/>
    </location>
</feature>
<proteinExistence type="predicted"/>
<protein>
    <submittedName>
        <fullName evidence="2">Predicted protein</fullName>
    </submittedName>
</protein>
<dbReference type="InParanoid" id="E5R4U2"/>
<evidence type="ECO:0000313" key="2">
    <source>
        <dbReference type="EMBL" id="CBX92215.1"/>
    </source>
</evidence>
<dbReference type="Proteomes" id="UP000002668">
    <property type="component" value="Genome"/>
</dbReference>
<sequence>MSASSPCPYSSSLSSQKRDALDSATDLCRIPVVADTKLAGWAARMRASSSIERFLRWTRRRKTHSHQHSTAVPYFPIASTEAPKSDGKTLGCNDDRTPSTRGKSSADDEDARVEAWLARGSKPALVEQVIYQGQKRQTSSPRRRPDLSYLPCSRTIFDSTRSSPLGNDRDAYGNHSFTLRTDDSSPQTHAGSPLEPPKPTRQLRQTRETLGDLVAAVAARRHALKCKAVDQLEEYKDEIALDPDWEEADMRDQMPSTELVNKVKRSGTWYKGHVVHL</sequence>